<gene>
    <name evidence="1" type="ORF">EDD55_10856</name>
</gene>
<evidence type="ECO:0000313" key="1">
    <source>
        <dbReference type="EMBL" id="TCS61257.1"/>
    </source>
</evidence>
<reference evidence="1 2" key="1">
    <citation type="submission" date="2019-03" db="EMBL/GenBank/DDBJ databases">
        <title>Genomic Encyclopedia of Type Strains, Phase IV (KMG-IV): sequencing the most valuable type-strain genomes for metagenomic binning, comparative biology and taxonomic classification.</title>
        <authorList>
            <person name="Goeker M."/>
        </authorList>
    </citation>
    <scope>NUCLEOTIDE SEQUENCE [LARGE SCALE GENOMIC DNA]</scope>
    <source>
        <strain evidence="1 2">DSM 101688</strain>
    </source>
</reference>
<accession>A0A4R3J767</accession>
<dbReference type="OrthoDB" id="9983771at2"/>
<evidence type="ECO:0000313" key="2">
    <source>
        <dbReference type="Proteomes" id="UP000295304"/>
    </source>
</evidence>
<sequence>MKHKFPFRFLLTVVMAASVLSIVIAIRSQNAHAAMRCVQLYRQQGGEGLVNRCSACVVAKVMRIRPGAAMGQFPTNREYTLPGGARQPLSFLGPGETRITGISPCPTAPSAAPITPRTPTPQTLGGKADGQRCLILGQQKGVGMVIVNTCGQCRVAAIERSYPAGKTALTQYSVEPHKTTALAALGAIRARIVQDAACRQ</sequence>
<proteinExistence type="predicted"/>
<organism evidence="1 2">
    <name type="scientific">Varunaivibrio sulfuroxidans</name>
    <dbReference type="NCBI Taxonomy" id="1773489"/>
    <lineage>
        <taxon>Bacteria</taxon>
        <taxon>Pseudomonadati</taxon>
        <taxon>Pseudomonadota</taxon>
        <taxon>Alphaproteobacteria</taxon>
        <taxon>Rhodospirillales</taxon>
        <taxon>Magnetovibrionaceae</taxon>
        <taxon>Varunaivibrio</taxon>
    </lineage>
</organism>
<dbReference type="AlphaFoldDB" id="A0A4R3J767"/>
<comment type="caution">
    <text evidence="1">The sequence shown here is derived from an EMBL/GenBank/DDBJ whole genome shotgun (WGS) entry which is preliminary data.</text>
</comment>
<protein>
    <submittedName>
        <fullName evidence="1">Uncharacterized protein</fullName>
    </submittedName>
</protein>
<keyword evidence="2" id="KW-1185">Reference proteome</keyword>
<dbReference type="RefSeq" id="WP_132939560.1">
    <property type="nucleotide sequence ID" value="NZ_CP119676.1"/>
</dbReference>
<name>A0A4R3J767_9PROT</name>
<dbReference type="Proteomes" id="UP000295304">
    <property type="component" value="Unassembled WGS sequence"/>
</dbReference>
<dbReference type="EMBL" id="SLZW01000008">
    <property type="protein sequence ID" value="TCS61257.1"/>
    <property type="molecule type" value="Genomic_DNA"/>
</dbReference>